<feature type="non-terminal residue" evidence="1">
    <location>
        <position position="62"/>
    </location>
</feature>
<organism evidence="1 2">
    <name type="scientific">Bacteroides fragilis str. 3988T(B)14</name>
    <dbReference type="NCBI Taxonomy" id="1339315"/>
    <lineage>
        <taxon>Bacteria</taxon>
        <taxon>Pseudomonadati</taxon>
        <taxon>Bacteroidota</taxon>
        <taxon>Bacteroidia</taxon>
        <taxon>Bacteroidales</taxon>
        <taxon>Bacteroidaceae</taxon>
        <taxon>Bacteroides</taxon>
    </lineage>
</organism>
<accession>A0A015URA6</accession>
<comment type="caution">
    <text evidence="1">The sequence shown here is derived from an EMBL/GenBank/DDBJ whole genome shotgun (WGS) entry which is preliminary data.</text>
</comment>
<gene>
    <name evidence="1" type="ORF">M124_4772</name>
</gene>
<protein>
    <submittedName>
        <fullName evidence="1">Uncharacterized protein</fullName>
    </submittedName>
</protein>
<reference evidence="1 2" key="1">
    <citation type="submission" date="2014-02" db="EMBL/GenBank/DDBJ databases">
        <authorList>
            <person name="Sears C."/>
            <person name="Carroll K."/>
            <person name="Sack B.R."/>
            <person name="Qadri F."/>
            <person name="Myers L.L."/>
            <person name="Chung G.-T."/>
            <person name="Escheverria P."/>
            <person name="Fraser C.M."/>
            <person name="Sadzewicz L."/>
            <person name="Shefchek K.A."/>
            <person name="Tallon L."/>
            <person name="Das S.P."/>
            <person name="Daugherty S."/>
            <person name="Mongodin E.F."/>
        </authorList>
    </citation>
    <scope>NUCLEOTIDE SEQUENCE [LARGE SCALE GENOMIC DNA]</scope>
    <source>
        <strain evidence="2">3988T(B)14</strain>
    </source>
</reference>
<name>A0A015URA6_BACFG</name>
<dbReference type="Proteomes" id="UP000020529">
    <property type="component" value="Unassembled WGS sequence"/>
</dbReference>
<dbReference type="AlphaFoldDB" id="A0A015URA6"/>
<dbReference type="EMBL" id="JGCY01000181">
    <property type="protein sequence ID" value="EXY76353.1"/>
    <property type="molecule type" value="Genomic_DNA"/>
</dbReference>
<evidence type="ECO:0000313" key="1">
    <source>
        <dbReference type="EMBL" id="EXY76353.1"/>
    </source>
</evidence>
<proteinExistence type="predicted"/>
<evidence type="ECO:0000313" key="2">
    <source>
        <dbReference type="Proteomes" id="UP000020529"/>
    </source>
</evidence>
<sequence>MERYNEVKLYLFSFILPEYSSEEYVKESLKLYNDNKLFPIIITSIAYKEVDNPRIAFKNENG</sequence>